<evidence type="ECO:0000313" key="7">
    <source>
        <dbReference type="Proteomes" id="UP000614272"/>
    </source>
</evidence>
<name>A0ABQ1R693_9ALTE</name>
<dbReference type="Pfam" id="PF13657">
    <property type="entry name" value="Couple_hipA"/>
    <property type="match status" value="1"/>
</dbReference>
<sequence>MVAKVCTVEFDGVRVGALAEEDDSAIVSFEYTPEWIVSGFSLDPNHLPLQKGVFSFPGLAFDTYKGLPAVFADSLPDDFGNALIDAWLARKGLDAAQFTAIDRLLYTGKRGMGALEYQPAVELDSDNPFEVELAELVQLAQKVLDDRAHFAASMQDADGLLNLLQVGTSAGGARPKAVIAINEKRDHILSGQVPAPEGYQHYLLKFDGVVEHRKGVQTFGDPIGYGLMEYAYYRMAKACDIEMSPCEILHEGNRRHFMTRRFDREQNQKYHVLTLNGLAHADYKKPGHFSYEQLLAQARQLNLTQKEQVQIFRRMVFNVVSRNHDDHTKNTSFYVDDNFEWALAPAYDMAWSYRPGSEWVARHQMSINGKRDGFSRDDLLTIASLISNFSRKKADNIIDHTISVISQWPQIAAEEKVPGSLIEEISESHRLTL</sequence>
<organism evidence="6 7">
    <name type="scientific">Lacimicrobium alkaliphilum</name>
    <dbReference type="NCBI Taxonomy" id="1526571"/>
    <lineage>
        <taxon>Bacteria</taxon>
        <taxon>Pseudomonadati</taxon>
        <taxon>Pseudomonadota</taxon>
        <taxon>Gammaproteobacteria</taxon>
        <taxon>Alteromonadales</taxon>
        <taxon>Alteromonadaceae</taxon>
        <taxon>Lacimicrobium</taxon>
    </lineage>
</organism>
<dbReference type="Gene3D" id="1.10.1070.20">
    <property type="match status" value="1"/>
</dbReference>
<comment type="similarity">
    <text evidence="1">Belongs to the HipA Ser/Thr kinase family.</text>
</comment>
<dbReference type="Proteomes" id="UP000614272">
    <property type="component" value="Unassembled WGS sequence"/>
</dbReference>
<dbReference type="InterPro" id="IPR052028">
    <property type="entry name" value="HipA_Ser/Thr_kinase"/>
</dbReference>
<evidence type="ECO:0000313" key="6">
    <source>
        <dbReference type="EMBL" id="GGD59707.1"/>
    </source>
</evidence>
<gene>
    <name evidence="6" type="ORF">GCM10011357_13750</name>
</gene>
<evidence type="ECO:0000256" key="1">
    <source>
        <dbReference type="ARBA" id="ARBA00010164"/>
    </source>
</evidence>
<evidence type="ECO:0000259" key="4">
    <source>
        <dbReference type="Pfam" id="PF07804"/>
    </source>
</evidence>
<protein>
    <submittedName>
        <fullName evidence="6">Toxin HipA</fullName>
    </submittedName>
</protein>
<evidence type="ECO:0000256" key="3">
    <source>
        <dbReference type="ARBA" id="ARBA00022777"/>
    </source>
</evidence>
<feature type="domain" description="HipA N-terminal subdomain 1" evidence="5">
    <location>
        <begin position="8"/>
        <end position="117"/>
    </location>
</feature>
<dbReference type="InterPro" id="IPR012893">
    <property type="entry name" value="HipA-like_C"/>
</dbReference>
<dbReference type="PANTHER" id="PTHR37419:SF8">
    <property type="entry name" value="TOXIN YJJJ"/>
    <property type="match status" value="1"/>
</dbReference>
<accession>A0ABQ1R693</accession>
<dbReference type="Pfam" id="PF07804">
    <property type="entry name" value="HipA_C"/>
    <property type="match status" value="1"/>
</dbReference>
<keyword evidence="2" id="KW-0808">Transferase</keyword>
<reference evidence="7" key="1">
    <citation type="journal article" date="2019" name="Int. J. Syst. Evol. Microbiol.">
        <title>The Global Catalogue of Microorganisms (GCM) 10K type strain sequencing project: providing services to taxonomists for standard genome sequencing and annotation.</title>
        <authorList>
            <consortium name="The Broad Institute Genomics Platform"/>
            <consortium name="The Broad Institute Genome Sequencing Center for Infectious Disease"/>
            <person name="Wu L."/>
            <person name="Ma J."/>
        </authorList>
    </citation>
    <scope>NUCLEOTIDE SEQUENCE [LARGE SCALE GENOMIC DNA]</scope>
    <source>
        <strain evidence="7">CGMCC 1.12923</strain>
    </source>
</reference>
<dbReference type="EMBL" id="BMGJ01000004">
    <property type="protein sequence ID" value="GGD59707.1"/>
    <property type="molecule type" value="Genomic_DNA"/>
</dbReference>
<dbReference type="RefSeq" id="WP_099034772.1">
    <property type="nucleotide sequence ID" value="NZ_BMGJ01000004.1"/>
</dbReference>
<dbReference type="InterPro" id="IPR017508">
    <property type="entry name" value="HipA_N1"/>
</dbReference>
<evidence type="ECO:0000259" key="5">
    <source>
        <dbReference type="Pfam" id="PF13657"/>
    </source>
</evidence>
<comment type="caution">
    <text evidence="6">The sequence shown here is derived from an EMBL/GenBank/DDBJ whole genome shotgun (WGS) entry which is preliminary data.</text>
</comment>
<keyword evidence="7" id="KW-1185">Reference proteome</keyword>
<keyword evidence="3" id="KW-0418">Kinase</keyword>
<evidence type="ECO:0000256" key="2">
    <source>
        <dbReference type="ARBA" id="ARBA00022679"/>
    </source>
</evidence>
<feature type="domain" description="HipA-like C-terminal" evidence="4">
    <location>
        <begin position="168"/>
        <end position="407"/>
    </location>
</feature>
<proteinExistence type="inferred from homology"/>
<dbReference type="PANTHER" id="PTHR37419">
    <property type="entry name" value="SERINE/THREONINE-PROTEIN KINASE TOXIN HIPA"/>
    <property type="match status" value="1"/>
</dbReference>